<protein>
    <submittedName>
        <fullName evidence="2">Uncharacterized protein</fullName>
    </submittedName>
</protein>
<sequence>MQTSNALEKQQLDSLESEILKSDSLDADHLELKRKPQSDSSPTAAGRSQSLVLTEPNVSQIGGSLQFFRLLNWALLAICGLAISVLIGVSAADFTSGNNITGSIGYMLQLLPFAVFSAVSLKLLKQPNPSTPDLLNKHLTIFLAASISIYGLLHYLSNNSFITSSPFNIIGNILYYIVCTNYFSYSQTVRAYFGDNAYR</sequence>
<evidence type="ECO:0000313" key="2">
    <source>
        <dbReference type="EMBL" id="TQV74559.1"/>
    </source>
</evidence>
<evidence type="ECO:0000313" key="3">
    <source>
        <dbReference type="Proteomes" id="UP000317839"/>
    </source>
</evidence>
<keyword evidence="1" id="KW-1133">Transmembrane helix</keyword>
<feature type="transmembrane region" description="Helical" evidence="1">
    <location>
        <begin position="70"/>
        <end position="92"/>
    </location>
</feature>
<proteinExistence type="predicted"/>
<dbReference type="EMBL" id="VIKR01000002">
    <property type="protein sequence ID" value="TQV74559.1"/>
    <property type="molecule type" value="Genomic_DNA"/>
</dbReference>
<keyword evidence="1" id="KW-0812">Transmembrane</keyword>
<feature type="transmembrane region" description="Helical" evidence="1">
    <location>
        <begin position="135"/>
        <end position="153"/>
    </location>
</feature>
<keyword evidence="3" id="KW-1185">Reference proteome</keyword>
<comment type="caution">
    <text evidence="2">The sequence shown here is derived from an EMBL/GenBank/DDBJ whole genome shotgun (WGS) entry which is preliminary data.</text>
</comment>
<reference evidence="2 3" key="1">
    <citation type="submission" date="2019-06" db="EMBL/GenBank/DDBJ databases">
        <title>Draft genome of Aliikangiella marina GYP-15.</title>
        <authorList>
            <person name="Wang G."/>
        </authorList>
    </citation>
    <scope>NUCLEOTIDE SEQUENCE [LARGE SCALE GENOMIC DNA]</scope>
    <source>
        <strain evidence="2 3">GYP-15</strain>
    </source>
</reference>
<feature type="transmembrane region" description="Helical" evidence="1">
    <location>
        <begin position="104"/>
        <end position="123"/>
    </location>
</feature>
<evidence type="ECO:0000256" key="1">
    <source>
        <dbReference type="SAM" id="Phobius"/>
    </source>
</evidence>
<dbReference type="Proteomes" id="UP000317839">
    <property type="component" value="Unassembled WGS sequence"/>
</dbReference>
<keyword evidence="1" id="KW-0472">Membrane</keyword>
<dbReference type="AlphaFoldDB" id="A0A545TBH1"/>
<gene>
    <name evidence="2" type="ORF">FLL45_06245</name>
</gene>
<organism evidence="2 3">
    <name type="scientific">Aliikangiella marina</name>
    <dbReference type="NCBI Taxonomy" id="1712262"/>
    <lineage>
        <taxon>Bacteria</taxon>
        <taxon>Pseudomonadati</taxon>
        <taxon>Pseudomonadota</taxon>
        <taxon>Gammaproteobacteria</taxon>
        <taxon>Oceanospirillales</taxon>
        <taxon>Pleioneaceae</taxon>
        <taxon>Aliikangiella</taxon>
    </lineage>
</organism>
<accession>A0A545TBH1</accession>
<name>A0A545TBH1_9GAMM</name>
<dbReference type="RefSeq" id="WP_142941174.1">
    <property type="nucleotide sequence ID" value="NZ_VIKR01000002.1"/>
</dbReference>